<dbReference type="InterPro" id="IPR018750">
    <property type="entry name" value="DUF2306_membrane"/>
</dbReference>
<feature type="transmembrane region" description="Helical" evidence="1">
    <location>
        <begin position="166"/>
        <end position="186"/>
    </location>
</feature>
<keyword evidence="3" id="KW-1185">Reference proteome</keyword>
<reference evidence="3" key="1">
    <citation type="journal article" date="2019" name="Int. J. Syst. Evol. Microbiol.">
        <title>The Global Catalogue of Microorganisms (GCM) 10K type strain sequencing project: providing services to taxonomists for standard genome sequencing and annotation.</title>
        <authorList>
            <consortium name="The Broad Institute Genomics Platform"/>
            <consortium name="The Broad Institute Genome Sequencing Center for Infectious Disease"/>
            <person name="Wu L."/>
            <person name="Ma J."/>
        </authorList>
    </citation>
    <scope>NUCLEOTIDE SEQUENCE [LARGE SCALE GENOMIC DNA]</scope>
    <source>
        <strain evidence="3">JCM 3296</strain>
    </source>
</reference>
<keyword evidence="1" id="KW-0472">Membrane</keyword>
<evidence type="ECO:0000313" key="3">
    <source>
        <dbReference type="Proteomes" id="UP000649573"/>
    </source>
</evidence>
<dbReference type="Proteomes" id="UP000649573">
    <property type="component" value="Unassembled WGS sequence"/>
</dbReference>
<accession>A0ABQ2V4B1</accession>
<dbReference type="Pfam" id="PF10067">
    <property type="entry name" value="DUF2306"/>
    <property type="match status" value="1"/>
</dbReference>
<feature type="transmembrane region" description="Helical" evidence="1">
    <location>
        <begin position="99"/>
        <end position="119"/>
    </location>
</feature>
<feature type="transmembrane region" description="Helical" evidence="1">
    <location>
        <begin position="192"/>
        <end position="210"/>
    </location>
</feature>
<keyword evidence="1" id="KW-1133">Transmembrane helix</keyword>
<organism evidence="2 3">
    <name type="scientific">Lentzea flava</name>
    <dbReference type="NCBI Taxonomy" id="103732"/>
    <lineage>
        <taxon>Bacteria</taxon>
        <taxon>Bacillati</taxon>
        <taxon>Actinomycetota</taxon>
        <taxon>Actinomycetes</taxon>
        <taxon>Pseudonocardiales</taxon>
        <taxon>Pseudonocardiaceae</taxon>
        <taxon>Lentzea</taxon>
    </lineage>
</organism>
<gene>
    <name evidence="2" type="ORF">GCM10010178_68750</name>
</gene>
<protein>
    <submittedName>
        <fullName evidence="2">Membrane protein</fullName>
    </submittedName>
</protein>
<dbReference type="EMBL" id="BMRE01000042">
    <property type="protein sequence ID" value="GGU67192.1"/>
    <property type="molecule type" value="Genomic_DNA"/>
</dbReference>
<evidence type="ECO:0000313" key="2">
    <source>
        <dbReference type="EMBL" id="GGU67192.1"/>
    </source>
</evidence>
<feature type="transmembrane region" description="Helical" evidence="1">
    <location>
        <begin position="131"/>
        <end position="151"/>
    </location>
</feature>
<comment type="caution">
    <text evidence="2">The sequence shown here is derived from an EMBL/GenBank/DDBJ whole genome shotgun (WGS) entry which is preliminary data.</text>
</comment>
<keyword evidence="1" id="KW-0812">Transmembrane</keyword>
<name>A0ABQ2V4B1_9PSEU</name>
<evidence type="ECO:0000256" key="1">
    <source>
        <dbReference type="SAM" id="Phobius"/>
    </source>
</evidence>
<feature type="transmembrane region" description="Helical" evidence="1">
    <location>
        <begin position="68"/>
        <end position="87"/>
    </location>
</feature>
<sequence length="219" mass="23460">MSRKGSDRHAVRMTTTRTRPRPQWRVPALLILLSAVPVVAGAFRVAQLTGGARITAENARFFAAPVPVLLHIVGATTFCVLGAFQFVPGLRRRAWHRLAGRVVVLSGLVAALAGLWLTVFFPNPGGDLINAFRLVFGSGMSIALVLGLMAIRRRNVVAHRAWMRRAYAIGAGAGTQAVVTAVWFAAVGTPGAVVGELLLVAGWVINLGVAERLNLKEKR</sequence>
<proteinExistence type="predicted"/>